<dbReference type="AlphaFoldDB" id="A0A0F7JW20"/>
<organism evidence="2 3">
    <name type="scientific">Sedimenticola thiotaurini</name>
    <dbReference type="NCBI Taxonomy" id="1543721"/>
    <lineage>
        <taxon>Bacteria</taxon>
        <taxon>Pseudomonadati</taxon>
        <taxon>Pseudomonadota</taxon>
        <taxon>Gammaproteobacteria</taxon>
        <taxon>Chromatiales</taxon>
        <taxon>Sedimenticolaceae</taxon>
        <taxon>Sedimenticola</taxon>
    </lineage>
</organism>
<feature type="transmembrane region" description="Helical" evidence="1">
    <location>
        <begin position="42"/>
        <end position="60"/>
    </location>
</feature>
<feature type="transmembrane region" description="Helical" evidence="1">
    <location>
        <begin position="6"/>
        <end position="22"/>
    </location>
</feature>
<dbReference type="PANTHER" id="PTHR38602:SF1">
    <property type="entry name" value="INNER MEMBRANE PROTEIN"/>
    <property type="match status" value="1"/>
</dbReference>
<proteinExistence type="predicted"/>
<protein>
    <submittedName>
        <fullName evidence="2">Membrane protein</fullName>
    </submittedName>
</protein>
<dbReference type="EMBL" id="CP011412">
    <property type="protein sequence ID" value="AKH19847.1"/>
    <property type="molecule type" value="Genomic_DNA"/>
</dbReference>
<dbReference type="PANTHER" id="PTHR38602">
    <property type="entry name" value="INNER MEMBRANE PROTEIN-RELATED"/>
    <property type="match status" value="1"/>
</dbReference>
<keyword evidence="1" id="KW-1133">Transmembrane helix</keyword>
<keyword evidence="1" id="KW-0472">Membrane</keyword>
<keyword evidence="1" id="KW-0812">Transmembrane</keyword>
<evidence type="ECO:0000313" key="3">
    <source>
        <dbReference type="Proteomes" id="UP000034410"/>
    </source>
</evidence>
<dbReference type="Pfam" id="PF09838">
    <property type="entry name" value="DUF2065"/>
    <property type="match status" value="1"/>
</dbReference>
<gene>
    <name evidence="2" type="ORF">AAY24_05195</name>
</gene>
<dbReference type="KEGG" id="seds:AAY24_05195"/>
<sequence>MWHDLWVALALVMVIEGIIPFLSPGTTKQMVLAIVKMDDKSLRISGLISMVLGVLALYLVN</sequence>
<dbReference type="RefSeq" id="WP_046858783.1">
    <property type="nucleotide sequence ID" value="NZ_CP011412.1"/>
</dbReference>
<dbReference type="InterPro" id="IPR019201">
    <property type="entry name" value="DUF2065"/>
</dbReference>
<dbReference type="OrthoDB" id="9182237at2"/>
<evidence type="ECO:0000313" key="2">
    <source>
        <dbReference type="EMBL" id="AKH19847.1"/>
    </source>
</evidence>
<dbReference type="Proteomes" id="UP000034410">
    <property type="component" value="Chromosome"/>
</dbReference>
<evidence type="ECO:0000256" key="1">
    <source>
        <dbReference type="SAM" id="Phobius"/>
    </source>
</evidence>
<name>A0A0F7JW20_9GAMM</name>
<reference evidence="2 3" key="1">
    <citation type="journal article" date="2015" name="Genome Announc.">
        <title>Complete Genome Sequence of Sedimenticola thiotaurini Strain SIP-G1, a Polyphosphate- and Polyhydroxyalkanoate-Accumulating Sulfur-Oxidizing Gammaproteobacterium Isolated from Salt Marsh Sediments.</title>
        <authorList>
            <person name="Flood B.E."/>
            <person name="Jones D.S."/>
            <person name="Bailey J.V."/>
        </authorList>
    </citation>
    <scope>NUCLEOTIDE SEQUENCE [LARGE SCALE GENOMIC DNA]</scope>
    <source>
        <strain evidence="2 3">SIP-G1</strain>
    </source>
</reference>
<accession>A0A0F7JW20</accession>
<keyword evidence="3" id="KW-1185">Reference proteome</keyword>